<dbReference type="PANTHER" id="PTHR30460">
    <property type="entry name" value="MODERATE CONDUCTANCE MECHANOSENSITIVE CHANNEL YBIO"/>
    <property type="match status" value="1"/>
</dbReference>
<evidence type="ECO:0000259" key="10">
    <source>
        <dbReference type="Pfam" id="PF21088"/>
    </source>
</evidence>
<protein>
    <submittedName>
        <fullName evidence="11">Mechanosensitive ion channel family protein</fullName>
    </submittedName>
</protein>
<dbReference type="RefSeq" id="WP_254573061.1">
    <property type="nucleotide sequence ID" value="NZ_CP098502.1"/>
</dbReference>
<evidence type="ECO:0000256" key="1">
    <source>
        <dbReference type="ARBA" id="ARBA00004651"/>
    </source>
</evidence>
<dbReference type="Gene3D" id="2.30.30.60">
    <property type="match status" value="1"/>
</dbReference>
<dbReference type="InterPro" id="IPR010920">
    <property type="entry name" value="LSM_dom_sf"/>
</dbReference>
<evidence type="ECO:0000256" key="6">
    <source>
        <dbReference type="ARBA" id="ARBA00023136"/>
    </source>
</evidence>
<evidence type="ECO:0000256" key="4">
    <source>
        <dbReference type="ARBA" id="ARBA00022692"/>
    </source>
</evidence>
<evidence type="ECO:0000259" key="9">
    <source>
        <dbReference type="Pfam" id="PF21082"/>
    </source>
</evidence>
<evidence type="ECO:0000259" key="8">
    <source>
        <dbReference type="Pfam" id="PF00924"/>
    </source>
</evidence>
<dbReference type="PANTHER" id="PTHR30460:SF0">
    <property type="entry name" value="MODERATE CONDUCTANCE MECHANOSENSITIVE CHANNEL YBIO"/>
    <property type="match status" value="1"/>
</dbReference>
<proteinExistence type="inferred from homology"/>
<dbReference type="InterPro" id="IPR023408">
    <property type="entry name" value="MscS_beta-dom_sf"/>
</dbReference>
<dbReference type="InterPro" id="IPR045276">
    <property type="entry name" value="YbiO_bact"/>
</dbReference>
<keyword evidence="6 7" id="KW-0472">Membrane</keyword>
<keyword evidence="4 7" id="KW-0812">Transmembrane</keyword>
<keyword evidence="5 7" id="KW-1133">Transmembrane helix</keyword>
<dbReference type="InterPro" id="IPR049142">
    <property type="entry name" value="MS_channel_1st"/>
</dbReference>
<dbReference type="Gene3D" id="1.10.287.1260">
    <property type="match status" value="1"/>
</dbReference>
<name>A0ABY5E0N1_9ACTN</name>
<dbReference type="Gene3D" id="3.30.70.100">
    <property type="match status" value="1"/>
</dbReference>
<dbReference type="InterPro" id="IPR049278">
    <property type="entry name" value="MS_channel_C"/>
</dbReference>
<evidence type="ECO:0000256" key="5">
    <source>
        <dbReference type="ARBA" id="ARBA00022989"/>
    </source>
</evidence>
<organism evidence="11 12">
    <name type="scientific">Paraconexibacter antarcticus</name>
    <dbReference type="NCBI Taxonomy" id="2949664"/>
    <lineage>
        <taxon>Bacteria</taxon>
        <taxon>Bacillati</taxon>
        <taxon>Actinomycetota</taxon>
        <taxon>Thermoleophilia</taxon>
        <taxon>Solirubrobacterales</taxon>
        <taxon>Paraconexibacteraceae</taxon>
        <taxon>Paraconexibacter</taxon>
    </lineage>
</organism>
<keyword evidence="12" id="KW-1185">Reference proteome</keyword>
<feature type="domain" description="Mechanosensitive ion channel MscS C-terminal" evidence="9">
    <location>
        <begin position="255"/>
        <end position="338"/>
    </location>
</feature>
<dbReference type="Proteomes" id="UP001056035">
    <property type="component" value="Chromosome"/>
</dbReference>
<feature type="transmembrane region" description="Helical" evidence="7">
    <location>
        <begin position="136"/>
        <end position="159"/>
    </location>
</feature>
<evidence type="ECO:0000313" key="12">
    <source>
        <dbReference type="Proteomes" id="UP001056035"/>
    </source>
</evidence>
<sequence>MALSSFLALPALADVSTHRMTSVCGSSPHFWCRTLLNATDNRTLSTLSDTFIGVPLRIAGILLIAFVANRLARRGVRTLLSHLQPGALALPETVRRRRRARQDEHGAARARPMSNVLASTGENSLRGEQRMDALSGVLRSIVSFVIGLIAGFMILGAVGIDLRPLLAGAGILGLAVGFGAQSLVKDFLSGVFILVEDQFGVGDIVQIDADASGTVELVSLRTTRLRAVDGTVWHVPNGQINKVGNKSQLWSRSLLDVEVAYDTDLEHAKQVIQDTADIVWKEHDSVLEQPDLWGVEALGANGVTIRLVVKTTPAEQWRVSRLLRERIKAAFDEAGIEIPFPQQTVWHRPAEERAA</sequence>
<dbReference type="Pfam" id="PF00924">
    <property type="entry name" value="MS_channel_2nd"/>
    <property type="match status" value="1"/>
</dbReference>
<evidence type="ECO:0000256" key="2">
    <source>
        <dbReference type="ARBA" id="ARBA00008017"/>
    </source>
</evidence>
<evidence type="ECO:0000256" key="7">
    <source>
        <dbReference type="SAM" id="Phobius"/>
    </source>
</evidence>
<comment type="similarity">
    <text evidence="2">Belongs to the MscS (TC 1.A.23) family.</text>
</comment>
<dbReference type="InterPro" id="IPR011066">
    <property type="entry name" value="MscS_channel_C_sf"/>
</dbReference>
<evidence type="ECO:0000256" key="3">
    <source>
        <dbReference type="ARBA" id="ARBA00022475"/>
    </source>
</evidence>
<feature type="domain" description="Mechanosensitive ion channel transmembrane helices 2/3" evidence="10">
    <location>
        <begin position="141"/>
        <end position="181"/>
    </location>
</feature>
<dbReference type="InterPro" id="IPR011014">
    <property type="entry name" value="MscS_channel_TM-2"/>
</dbReference>
<dbReference type="SUPFAM" id="SSF50182">
    <property type="entry name" value="Sm-like ribonucleoproteins"/>
    <property type="match status" value="1"/>
</dbReference>
<dbReference type="Pfam" id="PF21082">
    <property type="entry name" value="MS_channel_3rd"/>
    <property type="match status" value="1"/>
</dbReference>
<dbReference type="Pfam" id="PF21088">
    <property type="entry name" value="MS_channel_1st"/>
    <property type="match status" value="1"/>
</dbReference>
<accession>A0ABY5E0N1</accession>
<feature type="transmembrane region" description="Helical" evidence="7">
    <location>
        <begin position="51"/>
        <end position="72"/>
    </location>
</feature>
<feature type="domain" description="Mechanosensitive ion channel MscS" evidence="8">
    <location>
        <begin position="183"/>
        <end position="245"/>
    </location>
</feature>
<keyword evidence="3" id="KW-1003">Cell membrane</keyword>
<dbReference type="SUPFAM" id="SSF82861">
    <property type="entry name" value="Mechanosensitive channel protein MscS (YggB), transmembrane region"/>
    <property type="match status" value="1"/>
</dbReference>
<evidence type="ECO:0000313" key="11">
    <source>
        <dbReference type="EMBL" id="UTI66390.1"/>
    </source>
</evidence>
<dbReference type="EMBL" id="CP098502">
    <property type="protein sequence ID" value="UTI66390.1"/>
    <property type="molecule type" value="Genomic_DNA"/>
</dbReference>
<dbReference type="InterPro" id="IPR006685">
    <property type="entry name" value="MscS_channel_2nd"/>
</dbReference>
<dbReference type="SUPFAM" id="SSF82689">
    <property type="entry name" value="Mechanosensitive channel protein MscS (YggB), C-terminal domain"/>
    <property type="match status" value="1"/>
</dbReference>
<gene>
    <name evidence="11" type="ORF">NBH00_09310</name>
</gene>
<comment type="subcellular location">
    <subcellularLocation>
        <location evidence="1">Cell membrane</location>
        <topology evidence="1">Multi-pass membrane protein</topology>
    </subcellularLocation>
</comment>
<reference evidence="11 12" key="1">
    <citation type="submission" date="2022-06" db="EMBL/GenBank/DDBJ databases">
        <title>Paraconexibacter antarcticus.</title>
        <authorList>
            <person name="Kim C.S."/>
        </authorList>
    </citation>
    <scope>NUCLEOTIDE SEQUENCE [LARGE SCALE GENOMIC DNA]</scope>
    <source>
        <strain evidence="11 12">02-257</strain>
    </source>
</reference>